<accession>A0A971S0Y5</accession>
<evidence type="ECO:0000259" key="2">
    <source>
        <dbReference type="PROSITE" id="PS50263"/>
    </source>
</evidence>
<dbReference type="PANTHER" id="PTHR43674:SF16">
    <property type="entry name" value="CARBON-NITROGEN FAMILY, PUTATIVE (AFU_ORTHOLOGUE AFUA_5G02350)-RELATED"/>
    <property type="match status" value="1"/>
</dbReference>
<dbReference type="Pfam" id="PF00795">
    <property type="entry name" value="CN_hydrolase"/>
    <property type="match status" value="2"/>
</dbReference>
<feature type="domain" description="CN hydrolase" evidence="2">
    <location>
        <begin position="1"/>
        <end position="247"/>
    </location>
</feature>
<dbReference type="InterPro" id="IPR036526">
    <property type="entry name" value="C-N_Hydrolase_sf"/>
</dbReference>
<dbReference type="InterPro" id="IPR003010">
    <property type="entry name" value="C-N_Hydrolase"/>
</dbReference>
<gene>
    <name evidence="3" type="ORF">GXY80_08905</name>
</gene>
<dbReference type="InterPro" id="IPR050345">
    <property type="entry name" value="Aliph_Amidase/BUP"/>
</dbReference>
<dbReference type="AlphaFoldDB" id="A0A971S0Y5"/>
<reference evidence="3" key="1">
    <citation type="journal article" date="2020" name="Biotechnol. Biofuels">
        <title>New insights from the biogas microbiome by comprehensive genome-resolved metagenomics of nearly 1600 species originating from multiple anaerobic digesters.</title>
        <authorList>
            <person name="Campanaro S."/>
            <person name="Treu L."/>
            <person name="Rodriguez-R L.M."/>
            <person name="Kovalovszki A."/>
            <person name="Ziels R.M."/>
            <person name="Maus I."/>
            <person name="Zhu X."/>
            <person name="Kougias P.G."/>
            <person name="Basile A."/>
            <person name="Luo G."/>
            <person name="Schluter A."/>
            <person name="Konstantinidis K.T."/>
            <person name="Angelidaki I."/>
        </authorList>
    </citation>
    <scope>NUCLEOTIDE SEQUENCE</scope>
    <source>
        <strain evidence="3">AS06rmzACSIP_7</strain>
    </source>
</reference>
<dbReference type="PANTHER" id="PTHR43674">
    <property type="entry name" value="NITRILASE C965.09-RELATED"/>
    <property type="match status" value="1"/>
</dbReference>
<dbReference type="GO" id="GO:0016811">
    <property type="term" value="F:hydrolase activity, acting on carbon-nitrogen (but not peptide) bonds, in linear amides"/>
    <property type="evidence" value="ECO:0007669"/>
    <property type="project" value="TreeGrafter"/>
</dbReference>
<name>A0A971S0Y5_9BACT</name>
<proteinExistence type="predicted"/>
<protein>
    <recommendedName>
        <fullName evidence="2">CN hydrolase domain-containing protein</fullName>
    </recommendedName>
</protein>
<sequence>MKLALIQMRTEPVSQHRTTAVRIVELIRKAGEGRPDLIVLPECAYPSYMLYSDPDAWKSAQANTEDLLVRVGRLAAEYSMYIVMGIALTEGDALYNAAVVWDREGREIGRARKSNLWHFDGKWFDAGQTSEVYDTEFGPMGVMVCADGRIPEIAGMLRAKGAKLIVDPVNLVAAAATPEQLSNQQYEFILPARAKENGVFIAVADKCGVEEDMVTCLGRSFVTDPEGKILAECSPDKEEILFVDIDLSECKEIPEKRPALYEAVVTPTEELPVTRDIQAAYTMDELNLYTLLVRYSYASKEEYIEKAMRYLRNGQIASADLIVLPELEEEFRLDDALTETVSKALEGDTVAALAGRIDTGKGPARVVRFLTSKGLLGALQSTHCAGVQNADSIDVLSLTPSIKIAALFDEEAEIPEIARTAMLKGADILLCCDGSSNPMRIRTLKTRAAENSVFVIRSAAAPGVDTSAIYNPAGGQTLTTLTSGEHAAAGYIHTALSKSKSIVPGTHIVHGRIPSFYKKERNHEQ</sequence>
<dbReference type="SUPFAM" id="SSF56317">
    <property type="entry name" value="Carbon-nitrogen hydrolase"/>
    <property type="match status" value="2"/>
</dbReference>
<dbReference type="Proteomes" id="UP000777265">
    <property type="component" value="Unassembled WGS sequence"/>
</dbReference>
<dbReference type="CDD" id="cd07197">
    <property type="entry name" value="nitrilase"/>
    <property type="match status" value="1"/>
</dbReference>
<reference evidence="3" key="2">
    <citation type="submission" date="2020-01" db="EMBL/GenBank/DDBJ databases">
        <authorList>
            <person name="Campanaro S."/>
        </authorList>
    </citation>
    <scope>NUCLEOTIDE SEQUENCE</scope>
    <source>
        <strain evidence="3">AS06rmzACSIP_7</strain>
    </source>
</reference>
<evidence type="ECO:0000313" key="3">
    <source>
        <dbReference type="EMBL" id="NLW35581.1"/>
    </source>
</evidence>
<dbReference type="EMBL" id="JAAYEE010000144">
    <property type="protein sequence ID" value="NLW35581.1"/>
    <property type="molecule type" value="Genomic_DNA"/>
</dbReference>
<comment type="caution">
    <text evidence="3">The sequence shown here is derived from an EMBL/GenBank/DDBJ whole genome shotgun (WGS) entry which is preliminary data.</text>
</comment>
<evidence type="ECO:0000256" key="1">
    <source>
        <dbReference type="ARBA" id="ARBA00022801"/>
    </source>
</evidence>
<dbReference type="PROSITE" id="PS50263">
    <property type="entry name" value="CN_HYDROLASE"/>
    <property type="match status" value="1"/>
</dbReference>
<dbReference type="Gene3D" id="3.60.110.10">
    <property type="entry name" value="Carbon-nitrogen hydrolase"/>
    <property type="match status" value="2"/>
</dbReference>
<keyword evidence="1" id="KW-0378">Hydrolase</keyword>
<organism evidence="3 4">
    <name type="scientific">Syntrophorhabdus aromaticivorans</name>
    <dbReference type="NCBI Taxonomy" id="328301"/>
    <lineage>
        <taxon>Bacteria</taxon>
        <taxon>Pseudomonadati</taxon>
        <taxon>Thermodesulfobacteriota</taxon>
        <taxon>Syntrophorhabdia</taxon>
        <taxon>Syntrophorhabdales</taxon>
        <taxon>Syntrophorhabdaceae</taxon>
        <taxon>Syntrophorhabdus</taxon>
    </lineage>
</organism>
<evidence type="ECO:0000313" key="4">
    <source>
        <dbReference type="Proteomes" id="UP000777265"/>
    </source>
</evidence>